<dbReference type="EMBL" id="JADKYB010000015">
    <property type="protein sequence ID" value="MBM9507982.1"/>
    <property type="molecule type" value="Genomic_DNA"/>
</dbReference>
<keyword evidence="2" id="KW-1185">Reference proteome</keyword>
<dbReference type="Proteomes" id="UP000749040">
    <property type="component" value="Unassembled WGS sequence"/>
</dbReference>
<organism evidence="1 2">
    <name type="scientific">Actinacidiphila acididurans</name>
    <dbReference type="NCBI Taxonomy" id="2784346"/>
    <lineage>
        <taxon>Bacteria</taxon>
        <taxon>Bacillati</taxon>
        <taxon>Actinomycetota</taxon>
        <taxon>Actinomycetes</taxon>
        <taxon>Kitasatosporales</taxon>
        <taxon>Streptomycetaceae</taxon>
        <taxon>Actinacidiphila</taxon>
    </lineage>
</organism>
<accession>A0ABS2TYT2</accession>
<gene>
    <name evidence="1" type="ORF">ITX44_26215</name>
</gene>
<dbReference type="RefSeq" id="WP_205359851.1">
    <property type="nucleotide sequence ID" value="NZ_JADKYB010000015.1"/>
</dbReference>
<evidence type="ECO:0000313" key="2">
    <source>
        <dbReference type="Proteomes" id="UP000749040"/>
    </source>
</evidence>
<comment type="caution">
    <text evidence="1">The sequence shown here is derived from an EMBL/GenBank/DDBJ whole genome shotgun (WGS) entry which is preliminary data.</text>
</comment>
<sequence length="100" mass="11092">MSSERWIAPRPGWYRVMGVGEPVFAGEEPPVADRPEHLVRFDATAADPVPCRNCHSAYDPTDPAAVTQHTEPVDCGQSCRCRDRPACYTCFGSFCFCMAH</sequence>
<name>A0ABS2TYT2_9ACTN</name>
<proteinExistence type="predicted"/>
<protein>
    <submittedName>
        <fullName evidence="1">Uncharacterized protein</fullName>
    </submittedName>
</protein>
<evidence type="ECO:0000313" key="1">
    <source>
        <dbReference type="EMBL" id="MBM9507982.1"/>
    </source>
</evidence>
<reference evidence="1 2" key="1">
    <citation type="submission" date="2021-01" db="EMBL/GenBank/DDBJ databases">
        <title>Streptomyces acididurans sp. nov., isolated from a peat swamp forest soil.</title>
        <authorList>
            <person name="Chantavorakit T."/>
            <person name="Duangmal K."/>
        </authorList>
    </citation>
    <scope>NUCLEOTIDE SEQUENCE [LARGE SCALE GENOMIC DNA]</scope>
    <source>
        <strain evidence="1 2">KK5PA1</strain>
    </source>
</reference>